<keyword evidence="2" id="KW-0378">Hydrolase</keyword>
<evidence type="ECO:0000313" key="2">
    <source>
        <dbReference type="EMBL" id="BAU18403.1"/>
    </source>
</evidence>
<dbReference type="GO" id="GO:0016787">
    <property type="term" value="F:hydrolase activity"/>
    <property type="evidence" value="ECO:0007669"/>
    <property type="project" value="UniProtKB-KW"/>
</dbReference>
<protein>
    <submittedName>
        <fullName evidence="2">ADP-ribosylglycohydrolase</fullName>
    </submittedName>
</protein>
<organism evidence="2 3">
    <name type="scientific">Prevotella intermedia</name>
    <dbReference type="NCBI Taxonomy" id="28131"/>
    <lineage>
        <taxon>Bacteria</taxon>
        <taxon>Pseudomonadati</taxon>
        <taxon>Bacteroidota</taxon>
        <taxon>Bacteroidia</taxon>
        <taxon>Bacteroidales</taxon>
        <taxon>Prevotellaceae</taxon>
        <taxon>Prevotella</taxon>
    </lineage>
</organism>
<reference evidence="2 3" key="1">
    <citation type="journal article" date="2016" name="DNA Res.">
        <title>The complete genome sequencing of Prevotella intermedia strain OMA14 and a subsequent fine-scale, intra-species genomic comparison reveal an unusual amplification of conjugative and mobile transposons and identify a novel Prevotella-lineage-specific repeat.</title>
        <authorList>
            <person name="Naito M."/>
            <person name="Ogura Y."/>
            <person name="Itoh T."/>
            <person name="Shoji M."/>
            <person name="Okamoto M."/>
            <person name="Hayashi T."/>
            <person name="Nakayama K."/>
        </authorList>
    </citation>
    <scope>NUCLEOTIDE SEQUENCE [LARGE SCALE GENOMIC DNA]</scope>
    <source>
        <strain evidence="2 3">OMA14</strain>
    </source>
</reference>
<dbReference type="Gene3D" id="1.10.4080.10">
    <property type="entry name" value="ADP-ribosylation/Crystallin J1"/>
    <property type="match status" value="1"/>
</dbReference>
<dbReference type="InterPro" id="IPR036705">
    <property type="entry name" value="Ribosyl_crysJ1_sf"/>
</dbReference>
<dbReference type="PANTHER" id="PTHR16222:SF28">
    <property type="entry name" value="ADP-RIBOSYLGLYCOHYDROLASE"/>
    <property type="match status" value="1"/>
</dbReference>
<gene>
    <name evidence="2" type="ORF">PIOMA14_I_1895</name>
</gene>
<dbReference type="GO" id="GO:0046872">
    <property type="term" value="F:metal ion binding"/>
    <property type="evidence" value="ECO:0007669"/>
    <property type="project" value="UniProtKB-KW"/>
</dbReference>
<evidence type="ECO:0000256" key="1">
    <source>
        <dbReference type="PIRSR" id="PIRSR605502-1"/>
    </source>
</evidence>
<dbReference type="STRING" id="28131.BWX40_08400"/>
<dbReference type="SUPFAM" id="SSF101478">
    <property type="entry name" value="ADP-ribosylglycohydrolase"/>
    <property type="match status" value="1"/>
</dbReference>
<feature type="binding site" evidence="1">
    <location>
        <position position="62"/>
    </location>
    <ligand>
        <name>Mg(2+)</name>
        <dbReference type="ChEBI" id="CHEBI:18420"/>
        <label>1</label>
    </ligand>
</feature>
<dbReference type="Proteomes" id="UP000217431">
    <property type="component" value="Chromosome I"/>
</dbReference>
<dbReference type="InterPro" id="IPR050792">
    <property type="entry name" value="ADP-ribosylglycohydrolase"/>
</dbReference>
<sequence length="309" mass="34511">MEVKDKIYGTLFGQAIGDALGLGTEFMTKVEAQEKYPNGLKEYGQIIRDYHRAKFQLGRWSDDTDMMLCIANAMIEDKGINLHTIAKNFKNWLYAPDTRGVGQTTFKVLVIADYVEKPQQVAELIWKMSPTKNAANGAVMRTAVIGLLRENVAQAAEDVCKLTHFDPRCIGSCVIISEIISHLIWHNEQLSYSQIISIGNRYDKRISEYIDKAYYNGIESLELDEPSSIGYTLKALGAALWCLFHATNFEEGLFSVVNEAGDADTNAAVACAVLGAKFGYASIPQKYIDGLTRKDDLIRIIDDLVKIYL</sequence>
<feature type="binding site" evidence="1">
    <location>
        <position position="264"/>
    </location>
    <ligand>
        <name>Mg(2+)</name>
        <dbReference type="ChEBI" id="CHEBI:18420"/>
        <label>1</label>
    </ligand>
</feature>
<feature type="binding site" evidence="1">
    <location>
        <position position="63"/>
    </location>
    <ligand>
        <name>Mg(2+)</name>
        <dbReference type="ChEBI" id="CHEBI:18420"/>
        <label>1</label>
    </ligand>
</feature>
<keyword evidence="1" id="KW-0460">Magnesium</keyword>
<feature type="binding site" evidence="1">
    <location>
        <position position="61"/>
    </location>
    <ligand>
        <name>Mg(2+)</name>
        <dbReference type="ChEBI" id="CHEBI:18420"/>
        <label>1</label>
    </ligand>
</feature>
<dbReference type="RefSeq" id="WP_096406722.1">
    <property type="nucleotide sequence ID" value="NZ_AP014597.1"/>
</dbReference>
<dbReference type="AlphaFoldDB" id="A0A0S3ULN7"/>
<dbReference type="InterPro" id="IPR005502">
    <property type="entry name" value="Ribosyl_crysJ1"/>
</dbReference>
<dbReference type="PANTHER" id="PTHR16222">
    <property type="entry name" value="ADP-RIBOSYLGLYCOHYDROLASE"/>
    <property type="match status" value="1"/>
</dbReference>
<name>A0A0S3ULN7_PREIN</name>
<keyword evidence="1" id="KW-0479">Metal-binding</keyword>
<feature type="binding site" evidence="1">
    <location>
        <position position="265"/>
    </location>
    <ligand>
        <name>Mg(2+)</name>
        <dbReference type="ChEBI" id="CHEBI:18420"/>
        <label>1</label>
    </ligand>
</feature>
<accession>A0A0S3ULN7</accession>
<comment type="cofactor">
    <cofactor evidence="1">
        <name>Mg(2+)</name>
        <dbReference type="ChEBI" id="CHEBI:18420"/>
    </cofactor>
    <text evidence="1">Binds 2 magnesium ions per subunit.</text>
</comment>
<evidence type="ECO:0000313" key="3">
    <source>
        <dbReference type="Proteomes" id="UP000217431"/>
    </source>
</evidence>
<feature type="binding site" evidence="1">
    <location>
        <position position="262"/>
    </location>
    <ligand>
        <name>Mg(2+)</name>
        <dbReference type="ChEBI" id="CHEBI:18420"/>
        <label>1</label>
    </ligand>
</feature>
<proteinExistence type="predicted"/>
<dbReference type="Pfam" id="PF03747">
    <property type="entry name" value="ADP_ribosyl_GH"/>
    <property type="match status" value="1"/>
</dbReference>
<dbReference type="EMBL" id="AP014597">
    <property type="protein sequence ID" value="BAU18403.1"/>
    <property type="molecule type" value="Genomic_DNA"/>
</dbReference>